<feature type="domain" description="SRCR" evidence="16">
    <location>
        <begin position="31"/>
        <end position="130"/>
    </location>
</feature>
<evidence type="ECO:0000256" key="11">
    <source>
        <dbReference type="ARBA" id="ARBA00023180"/>
    </source>
</evidence>
<feature type="disulfide bond" evidence="15">
    <location>
        <begin position="99"/>
        <end position="109"/>
    </location>
</feature>
<dbReference type="STRING" id="94237.ENSMMOP00000020488"/>
<evidence type="ECO:0000256" key="14">
    <source>
        <dbReference type="ARBA" id="ARBA00069168"/>
    </source>
</evidence>
<comment type="function">
    <text evidence="12">Binds to extracellular matrix proteins. Binds to pathogen-associated molecular patterns (PAMPs) present on the cell walls of Gram-positive and Gram-negative bacteria and fungi, behaving as a pattern recognition receptor (PRR). Induces bacterial and fungal aggregation and subsequent inhibition of PAMP-induced cytokine release. Does not possess intrinsic bactericidal activity. May play a role in the innate defense and homeostasis of certain epithelial surfaces.</text>
</comment>
<dbReference type="PROSITE" id="PS50287">
    <property type="entry name" value="SRCR_2"/>
    <property type="match status" value="4"/>
</dbReference>
<dbReference type="OMA" id="YLCNISG"/>
<feature type="domain" description="SRCR" evidence="16">
    <location>
        <begin position="239"/>
        <end position="338"/>
    </location>
</feature>
<evidence type="ECO:0000256" key="12">
    <source>
        <dbReference type="ARBA" id="ARBA00058074"/>
    </source>
</evidence>
<keyword evidence="9 15" id="KW-1015">Disulfide bond</keyword>
<feature type="domain" description="SRCR" evidence="16">
    <location>
        <begin position="141"/>
        <end position="248"/>
    </location>
</feature>
<feature type="disulfide bond" evidence="15">
    <location>
        <begin position="209"/>
        <end position="219"/>
    </location>
</feature>
<feature type="disulfide bond" evidence="15">
    <location>
        <begin position="479"/>
        <end position="489"/>
    </location>
</feature>
<dbReference type="InterPro" id="IPR036772">
    <property type="entry name" value="SRCR-like_dom_sf"/>
</dbReference>
<feature type="disulfide bond" evidence="15">
    <location>
        <begin position="55"/>
        <end position="119"/>
    </location>
</feature>
<feature type="domain" description="SRCR" evidence="16">
    <location>
        <begin position="410"/>
        <end position="510"/>
    </location>
</feature>
<comment type="subcellular location">
    <subcellularLocation>
        <location evidence="1">Membrane</location>
        <topology evidence="1">Single-pass membrane protein</topology>
    </subcellularLocation>
    <subcellularLocation>
        <location evidence="2">Secreted</location>
    </subcellularLocation>
</comment>
<keyword evidence="4" id="KW-0812">Transmembrane</keyword>
<proteinExistence type="predicted"/>
<dbReference type="SMART" id="SM00202">
    <property type="entry name" value="SR"/>
    <property type="match status" value="4"/>
</dbReference>
<dbReference type="Pfam" id="PF00530">
    <property type="entry name" value="SRCR"/>
    <property type="match status" value="4"/>
</dbReference>
<reference evidence="17" key="1">
    <citation type="submission" date="2025-08" db="UniProtKB">
        <authorList>
            <consortium name="Ensembl"/>
        </authorList>
    </citation>
    <scope>IDENTIFICATION</scope>
</reference>
<dbReference type="Proteomes" id="UP000261620">
    <property type="component" value="Unplaced"/>
</dbReference>
<keyword evidence="18" id="KW-1185">Reference proteome</keyword>
<evidence type="ECO:0000256" key="10">
    <source>
        <dbReference type="ARBA" id="ARBA00023170"/>
    </source>
</evidence>
<keyword evidence="8" id="KW-0472">Membrane</keyword>
<feature type="disulfide bond" evidence="15">
    <location>
        <begin position="307"/>
        <end position="317"/>
    </location>
</feature>
<evidence type="ECO:0000256" key="2">
    <source>
        <dbReference type="ARBA" id="ARBA00004613"/>
    </source>
</evidence>
<feature type="disulfide bond" evidence="15">
    <location>
        <begin position="435"/>
        <end position="499"/>
    </location>
</feature>
<evidence type="ECO:0000256" key="1">
    <source>
        <dbReference type="ARBA" id="ARBA00004167"/>
    </source>
</evidence>
<keyword evidence="5" id="KW-0732">Signal</keyword>
<comment type="caution">
    <text evidence="15">Lacks conserved residue(s) required for the propagation of feature annotation.</text>
</comment>
<reference evidence="17" key="2">
    <citation type="submission" date="2025-09" db="UniProtKB">
        <authorList>
            <consortium name="Ensembl"/>
        </authorList>
    </citation>
    <scope>IDENTIFICATION</scope>
</reference>
<dbReference type="AlphaFoldDB" id="A0A3Q3WR13"/>
<dbReference type="GO" id="GO:0016020">
    <property type="term" value="C:membrane"/>
    <property type="evidence" value="ECO:0007669"/>
    <property type="project" value="UniProtKB-SubCell"/>
</dbReference>
<evidence type="ECO:0000313" key="18">
    <source>
        <dbReference type="Proteomes" id="UP000261620"/>
    </source>
</evidence>
<keyword evidence="10" id="KW-0675">Receptor</keyword>
<feature type="disulfide bond" evidence="15">
    <location>
        <begin position="276"/>
        <end position="337"/>
    </location>
</feature>
<keyword evidence="3" id="KW-0964">Secreted</keyword>
<evidence type="ECO:0000259" key="16">
    <source>
        <dbReference type="PROSITE" id="PS50287"/>
    </source>
</evidence>
<protein>
    <recommendedName>
        <fullName evidence="14">Soluble scavenger receptor cysteine-rich domain-containing protein SSC5D</fullName>
    </recommendedName>
</protein>
<dbReference type="FunFam" id="3.10.250.10:FF:000007">
    <property type="entry name" value="Soluble scavenger receptor cysteine-rich domain-containing protein SSC5D"/>
    <property type="match status" value="3"/>
</dbReference>
<dbReference type="SUPFAM" id="SSF56487">
    <property type="entry name" value="SRCR-like"/>
    <property type="match status" value="4"/>
</dbReference>
<keyword evidence="6" id="KW-0677">Repeat</keyword>
<accession>A0A3Q3WR13</accession>
<evidence type="ECO:0000256" key="7">
    <source>
        <dbReference type="ARBA" id="ARBA00022989"/>
    </source>
</evidence>
<evidence type="ECO:0000256" key="8">
    <source>
        <dbReference type="ARBA" id="ARBA00023136"/>
    </source>
</evidence>
<evidence type="ECO:0000313" key="17">
    <source>
        <dbReference type="Ensembl" id="ENSMMOP00000020488.1"/>
    </source>
</evidence>
<evidence type="ECO:0000256" key="6">
    <source>
        <dbReference type="ARBA" id="ARBA00022737"/>
    </source>
</evidence>
<dbReference type="FunFam" id="3.10.250.10:FF:000016">
    <property type="entry name" value="Scavenger receptor cysteine-rich protein type 12"/>
    <property type="match status" value="1"/>
</dbReference>
<dbReference type="Gene3D" id="3.10.250.10">
    <property type="entry name" value="SRCR-like domain"/>
    <property type="match status" value="4"/>
</dbReference>
<evidence type="ECO:0000256" key="5">
    <source>
        <dbReference type="ARBA" id="ARBA00022729"/>
    </source>
</evidence>
<dbReference type="InterPro" id="IPR001190">
    <property type="entry name" value="SRCR"/>
</dbReference>
<evidence type="ECO:0000256" key="9">
    <source>
        <dbReference type="ARBA" id="ARBA00023157"/>
    </source>
</evidence>
<dbReference type="PANTHER" id="PTHR48071:SF15">
    <property type="entry name" value="SRCR DOMAIN-CONTAINING PROTEIN"/>
    <property type="match status" value="1"/>
</dbReference>
<dbReference type="Ensembl" id="ENSMMOT00000020828.1">
    <property type="protein sequence ID" value="ENSMMOP00000020488.1"/>
    <property type="gene ID" value="ENSMMOG00000015578.1"/>
</dbReference>
<dbReference type="PANTHER" id="PTHR48071">
    <property type="entry name" value="SRCR DOMAIN-CONTAINING PROTEIN"/>
    <property type="match status" value="1"/>
</dbReference>
<dbReference type="PRINTS" id="PR00258">
    <property type="entry name" value="SPERACTRCPTR"/>
</dbReference>
<evidence type="ECO:0000256" key="13">
    <source>
        <dbReference type="ARBA" id="ARBA00064153"/>
    </source>
</evidence>
<sequence length="551" mass="61614">MTKNRKKCILFSLCDGDTTGCHLIFPECDKIRLVGPSRCAGRVEIYHRDSWGTVCDDQWSLANANVVCRELNCGTVLEAKKSAFFGEGKDEIWLDDVQCTGNEPSIFKCTHRPFGENNCGHGEDAGVLFYACLLISFVEHLKVVNGSNRCNGRVEVYHDGRWKRACTDDWGRSEAGVVCREINCGTPVTQTEVIHFGDRPDLDGVKTTCSGNETSISQCKIQDFKESCVDVAIVYSKPIRLKNGTRCSGRVEVFHDGQWGTVCDDKWGMQEATVTCREMNCGNALKVKYKAFFGRGQDQVWLDDIECTGREKSLTDCAHRGFGEHDCDHNEDAGIVCSGKTCYIASESRGNREYLQSVLTGSHHHKKIAKCIFILLSHFKFDLKKKSREKTMLYRMDLTLIQQFSFPGNVKLADGPSRCVGRVEYYDKGEWGTVCGEAWDVNDATVVCRQLDCGRVHKITLAADYGHGSGQTRIEQIECTGLERTLAQCPKRPFTSKTCNTTSLAGVACTGRGIYKIPKDNTVFFVVTELYECDIFHDVCVVIKPIFFVVS</sequence>
<organism evidence="17 18">
    <name type="scientific">Mola mola</name>
    <name type="common">Ocean sunfish</name>
    <name type="synonym">Tetraodon mola</name>
    <dbReference type="NCBI Taxonomy" id="94237"/>
    <lineage>
        <taxon>Eukaryota</taxon>
        <taxon>Metazoa</taxon>
        <taxon>Chordata</taxon>
        <taxon>Craniata</taxon>
        <taxon>Vertebrata</taxon>
        <taxon>Euteleostomi</taxon>
        <taxon>Actinopterygii</taxon>
        <taxon>Neopterygii</taxon>
        <taxon>Teleostei</taxon>
        <taxon>Neoteleostei</taxon>
        <taxon>Acanthomorphata</taxon>
        <taxon>Eupercaria</taxon>
        <taxon>Tetraodontiformes</taxon>
        <taxon>Molidae</taxon>
        <taxon>Mola</taxon>
    </lineage>
</organism>
<evidence type="ECO:0000256" key="15">
    <source>
        <dbReference type="PROSITE-ProRule" id="PRU00196"/>
    </source>
</evidence>
<keyword evidence="11" id="KW-0325">Glycoprotein</keyword>
<keyword evidence="7" id="KW-1133">Transmembrane helix</keyword>
<feature type="disulfide bond" evidence="15">
    <location>
        <begin position="448"/>
        <end position="509"/>
    </location>
</feature>
<evidence type="ECO:0000256" key="3">
    <source>
        <dbReference type="ARBA" id="ARBA00022525"/>
    </source>
</evidence>
<name>A0A3Q3WR13_MOLML</name>
<comment type="subunit">
    <text evidence="13">Interacts with LGALS1 and laminin.</text>
</comment>
<evidence type="ECO:0000256" key="4">
    <source>
        <dbReference type="ARBA" id="ARBA00022692"/>
    </source>
</evidence>
<feature type="disulfide bond" evidence="15">
    <location>
        <begin position="263"/>
        <end position="327"/>
    </location>
</feature>